<dbReference type="EMBL" id="PQGE01000018">
    <property type="protein sequence ID" value="POP42701.1"/>
    <property type="molecule type" value="Genomic_DNA"/>
</dbReference>
<evidence type="ECO:0000256" key="1">
    <source>
        <dbReference type="ARBA" id="ARBA00003681"/>
    </source>
</evidence>
<sequence>MINKDILIINPMGLHSRPCAMLAKMAKKYDCQIRLSYQGKNADGRSMLALMKLGVIHGSTITLQCEGAQEQEASAALGAFLATLVEE</sequence>
<evidence type="ECO:0000313" key="8">
    <source>
        <dbReference type="Proteomes" id="UP000247005"/>
    </source>
</evidence>
<organism evidence="6 8">
    <name type="scientific">Superficieibacter electus</name>
    <dbReference type="NCBI Taxonomy" id="2022662"/>
    <lineage>
        <taxon>Bacteria</taxon>
        <taxon>Pseudomonadati</taxon>
        <taxon>Pseudomonadota</taxon>
        <taxon>Gammaproteobacteria</taxon>
        <taxon>Enterobacterales</taxon>
        <taxon>Enterobacteriaceae</taxon>
        <taxon>Superficieibacter</taxon>
    </lineage>
</organism>
<comment type="function">
    <text evidence="1">General (non sugar-specific) component of the phosphoenolpyruvate-dependent sugar phosphotransferase system (sugar PTS). This major carbohydrate active-transport system catalyzes the phosphorylation of incoming sugar substrates concomitantly with their translocation across the cell membrane. The phosphoryl group from phosphoenolpyruvate (PEP) is transferred to the phosphoryl carrier protein HPr by enzyme I. Phospho-HPr then transfers it to the PTS EIIA domain.</text>
</comment>
<feature type="domain" description="HPr" evidence="4">
    <location>
        <begin position="1"/>
        <end position="87"/>
    </location>
</feature>
<evidence type="ECO:0000256" key="3">
    <source>
        <dbReference type="ARBA" id="ARBA00022597"/>
    </source>
</evidence>
<dbReference type="InterPro" id="IPR002114">
    <property type="entry name" value="PTS_HPr_Ser_P_site"/>
</dbReference>
<dbReference type="InterPro" id="IPR035895">
    <property type="entry name" value="HPr-like_sf"/>
</dbReference>
<evidence type="ECO:0000313" key="7">
    <source>
        <dbReference type="Proteomes" id="UP000237073"/>
    </source>
</evidence>
<keyword evidence="3" id="KW-0813">Transport</keyword>
<keyword evidence="7" id="KW-1185">Reference proteome</keyword>
<reference evidence="7 8" key="1">
    <citation type="submission" date="2018-01" db="EMBL/GenBank/DDBJ databases">
        <title>Superficieibacter electus gen. nov., sp. nov., an extended-spectrum beta-lactamase possessing member of the Enterobacteriaceae family, isolated from intensive care unit surfaces.</title>
        <authorList>
            <person name="Potter R.F."/>
            <person name="D'Souza A.W."/>
        </authorList>
    </citation>
    <scope>NUCLEOTIDE SEQUENCE [LARGE SCALE GENOMIC DNA]</scope>
    <source>
        <strain evidence="6 8">BP-1</strain>
        <strain evidence="5 7">BP-2</strain>
    </source>
</reference>
<evidence type="ECO:0000256" key="2">
    <source>
        <dbReference type="ARBA" id="ARBA00020422"/>
    </source>
</evidence>
<dbReference type="PANTHER" id="PTHR33705">
    <property type="entry name" value="PHOSPHOCARRIER PROTEIN HPR"/>
    <property type="match status" value="1"/>
</dbReference>
<dbReference type="PROSITE" id="PS00589">
    <property type="entry name" value="PTS_HPR_SER"/>
    <property type="match status" value="1"/>
</dbReference>
<name>A0A2P5GLD6_9ENTR</name>
<dbReference type="OrthoDB" id="9798965at2"/>
<dbReference type="NCBIfam" id="TIGR01003">
    <property type="entry name" value="PTS_HPr_family"/>
    <property type="match status" value="1"/>
</dbReference>
<gene>
    <name evidence="6" type="ORF">CHU32_19235</name>
    <name evidence="5" type="ORF">CHU33_18860</name>
</gene>
<accession>A0A2P5GLD6</accession>
<proteinExistence type="predicted"/>
<dbReference type="InterPro" id="IPR000032">
    <property type="entry name" value="HPr-like"/>
</dbReference>
<evidence type="ECO:0000259" key="4">
    <source>
        <dbReference type="PROSITE" id="PS51350"/>
    </source>
</evidence>
<dbReference type="Proteomes" id="UP000237073">
    <property type="component" value="Unassembled WGS sequence"/>
</dbReference>
<dbReference type="EMBL" id="PQGD01000016">
    <property type="protein sequence ID" value="POP45777.1"/>
    <property type="molecule type" value="Genomic_DNA"/>
</dbReference>
<dbReference type="SUPFAM" id="SSF55594">
    <property type="entry name" value="HPr-like"/>
    <property type="match status" value="1"/>
</dbReference>
<dbReference type="Pfam" id="PF00381">
    <property type="entry name" value="PTS-HPr"/>
    <property type="match status" value="1"/>
</dbReference>
<dbReference type="InterPro" id="IPR050399">
    <property type="entry name" value="HPr"/>
</dbReference>
<evidence type="ECO:0000313" key="5">
    <source>
        <dbReference type="EMBL" id="POP42701.1"/>
    </source>
</evidence>
<dbReference type="PRINTS" id="PR00107">
    <property type="entry name" value="PHOSPHOCPHPR"/>
</dbReference>
<dbReference type="PROSITE" id="PS51350">
    <property type="entry name" value="PTS_HPR_DOM"/>
    <property type="match status" value="1"/>
</dbReference>
<dbReference type="AlphaFoldDB" id="A0A2P5GLD6"/>
<dbReference type="Gene3D" id="3.30.1340.10">
    <property type="entry name" value="HPr-like"/>
    <property type="match status" value="1"/>
</dbReference>
<dbReference type="Proteomes" id="UP000247005">
    <property type="component" value="Unassembled WGS sequence"/>
</dbReference>
<evidence type="ECO:0000313" key="6">
    <source>
        <dbReference type="EMBL" id="POP45777.1"/>
    </source>
</evidence>
<comment type="caution">
    <text evidence="6">The sequence shown here is derived from an EMBL/GenBank/DDBJ whole genome shotgun (WGS) entry which is preliminary data.</text>
</comment>
<dbReference type="RefSeq" id="WP_103677609.1">
    <property type="nucleotide sequence ID" value="NZ_PQGD01000016.1"/>
</dbReference>
<keyword evidence="3" id="KW-0762">Sugar transport</keyword>
<protein>
    <recommendedName>
        <fullName evidence="2">Phosphocarrier protein HPr</fullName>
    </recommendedName>
</protein>
<dbReference type="PANTHER" id="PTHR33705:SF1">
    <property type="entry name" value="PHOSPHOCARRIER PROTEIN HPR"/>
    <property type="match status" value="1"/>
</dbReference>